<accession>A0A5B7FE80</accession>
<evidence type="ECO:0000313" key="3">
    <source>
        <dbReference type="Proteomes" id="UP000324222"/>
    </source>
</evidence>
<proteinExistence type="predicted"/>
<organism evidence="2 3">
    <name type="scientific">Portunus trituberculatus</name>
    <name type="common">Swimming crab</name>
    <name type="synonym">Neptunus trituberculatus</name>
    <dbReference type="NCBI Taxonomy" id="210409"/>
    <lineage>
        <taxon>Eukaryota</taxon>
        <taxon>Metazoa</taxon>
        <taxon>Ecdysozoa</taxon>
        <taxon>Arthropoda</taxon>
        <taxon>Crustacea</taxon>
        <taxon>Multicrustacea</taxon>
        <taxon>Malacostraca</taxon>
        <taxon>Eumalacostraca</taxon>
        <taxon>Eucarida</taxon>
        <taxon>Decapoda</taxon>
        <taxon>Pleocyemata</taxon>
        <taxon>Brachyura</taxon>
        <taxon>Eubrachyura</taxon>
        <taxon>Portunoidea</taxon>
        <taxon>Portunidae</taxon>
        <taxon>Portuninae</taxon>
        <taxon>Portunus</taxon>
    </lineage>
</organism>
<dbReference type="AlphaFoldDB" id="A0A5B7FE80"/>
<dbReference type="Proteomes" id="UP000324222">
    <property type="component" value="Unassembled WGS sequence"/>
</dbReference>
<feature type="region of interest" description="Disordered" evidence="1">
    <location>
        <begin position="86"/>
        <end position="114"/>
    </location>
</feature>
<sequence>MPPRWLTRVRSGEPTGRRVSVVQITSQRVLSATNHHCLSMHAIKRHYMLHCMPPHQAACHHHDPLYHLSPAVVCLSSLSTPRGTAIPPPQFGHATRHRRSSGVTEPPRRETNKEVMQDTFRKQFVRCFLDYQYPIHACPTEAREFEDL</sequence>
<comment type="caution">
    <text evidence="2">The sequence shown here is derived from an EMBL/GenBank/DDBJ whole genome shotgun (WGS) entry which is preliminary data.</text>
</comment>
<protein>
    <submittedName>
        <fullName evidence="2">Uncharacterized protein</fullName>
    </submittedName>
</protein>
<gene>
    <name evidence="2" type="ORF">E2C01_038461</name>
</gene>
<evidence type="ECO:0000313" key="2">
    <source>
        <dbReference type="EMBL" id="MPC44782.1"/>
    </source>
</evidence>
<dbReference type="EMBL" id="VSRR010006435">
    <property type="protein sequence ID" value="MPC44782.1"/>
    <property type="molecule type" value="Genomic_DNA"/>
</dbReference>
<keyword evidence="3" id="KW-1185">Reference proteome</keyword>
<name>A0A5B7FE80_PORTR</name>
<reference evidence="2 3" key="1">
    <citation type="submission" date="2019-05" db="EMBL/GenBank/DDBJ databases">
        <title>Another draft genome of Portunus trituberculatus and its Hox gene families provides insights of decapod evolution.</title>
        <authorList>
            <person name="Jeong J.-H."/>
            <person name="Song I."/>
            <person name="Kim S."/>
            <person name="Choi T."/>
            <person name="Kim D."/>
            <person name="Ryu S."/>
            <person name="Kim W."/>
        </authorList>
    </citation>
    <scope>NUCLEOTIDE SEQUENCE [LARGE SCALE GENOMIC DNA]</scope>
    <source>
        <tissue evidence="2">Muscle</tissue>
    </source>
</reference>
<evidence type="ECO:0000256" key="1">
    <source>
        <dbReference type="SAM" id="MobiDB-lite"/>
    </source>
</evidence>